<accession>A0ABD2HTL5</accession>
<keyword evidence="1" id="KW-0833">Ubl conjugation pathway</keyword>
<evidence type="ECO:0000256" key="3">
    <source>
        <dbReference type="SAM" id="MobiDB-lite"/>
    </source>
</evidence>
<dbReference type="GO" id="GO:2000436">
    <property type="term" value="P:positive regulation of protein neddylation"/>
    <property type="evidence" value="ECO:0007669"/>
    <property type="project" value="UniProtKB-ARBA"/>
</dbReference>
<evidence type="ECO:0000256" key="1">
    <source>
        <dbReference type="ARBA" id="ARBA00022786"/>
    </source>
</evidence>
<comment type="caution">
    <text evidence="5">The sequence shown here is derived from an EMBL/GenBank/DDBJ whole genome shotgun (WGS) entry which is preliminary data.</text>
</comment>
<dbReference type="GO" id="GO:0005886">
    <property type="term" value="C:plasma membrane"/>
    <property type="evidence" value="ECO:0007669"/>
    <property type="project" value="UniProtKB-ARBA"/>
</dbReference>
<dbReference type="Gene3D" id="1.10.8.10">
    <property type="entry name" value="DNA helicase RuvA subunit, C-terminal domain"/>
    <property type="match status" value="1"/>
</dbReference>
<protein>
    <recommendedName>
        <fullName evidence="2">Defective in cullin neddylation protein</fullName>
    </recommendedName>
</protein>
<evidence type="ECO:0000256" key="2">
    <source>
        <dbReference type="RuleBase" id="RU410713"/>
    </source>
</evidence>
<dbReference type="PROSITE" id="PS51229">
    <property type="entry name" value="DCUN1"/>
    <property type="match status" value="1"/>
</dbReference>
<keyword evidence="6" id="KW-1185">Reference proteome</keyword>
<reference evidence="5 6" key="1">
    <citation type="submission" date="2024-10" db="EMBL/GenBank/DDBJ databases">
        <authorList>
            <person name="Kim D."/>
        </authorList>
    </citation>
    <scope>NUCLEOTIDE SEQUENCE [LARGE SCALE GENOMIC DNA]</scope>
    <source>
        <strain evidence="5">BH-2024</strain>
    </source>
</reference>
<dbReference type="PANTHER" id="PTHR12281:SF32">
    <property type="entry name" value="DCN1-LIKE PROTEIN"/>
    <property type="match status" value="1"/>
</dbReference>
<dbReference type="InterPro" id="IPR009060">
    <property type="entry name" value="UBA-like_sf"/>
</dbReference>
<dbReference type="FunFam" id="1.10.238.200:FF:000003">
    <property type="entry name" value="DCN1-like protein 3"/>
    <property type="match status" value="1"/>
</dbReference>
<dbReference type="EMBL" id="JBICBT010001393">
    <property type="protein sequence ID" value="KAL3069598.1"/>
    <property type="molecule type" value="Genomic_DNA"/>
</dbReference>
<name>A0ABD2HTL5_9BILA</name>
<dbReference type="InterPro" id="IPR042460">
    <property type="entry name" value="DCN1-like_PONY"/>
</dbReference>
<evidence type="ECO:0000313" key="5">
    <source>
        <dbReference type="EMBL" id="KAL3069598.1"/>
    </source>
</evidence>
<dbReference type="SUPFAM" id="SSF46934">
    <property type="entry name" value="UBA-like"/>
    <property type="match status" value="1"/>
</dbReference>
<evidence type="ECO:0000259" key="4">
    <source>
        <dbReference type="PROSITE" id="PS51229"/>
    </source>
</evidence>
<dbReference type="InterPro" id="IPR014764">
    <property type="entry name" value="DCN-prot"/>
</dbReference>
<sequence length="373" mass="41934">MDGPGRLGLADWAPPVGPRRLGPGTIGPRRLGPGTIGPHGAVTFLNEEKVTAPWGPIGGAQSFRGPIGGAQSAGPNRRGPIDPHRKWMPDSYQRLWEALETKTRAMNRLRRDQKEKVQQFVSFTQANEQTSITCLTASNWNLEMACDMFYQNPSYTNQQVGGGTGGSDSRKIDHLFNKYATDPKDKAQKIGTDRIGPNGMVRLLRDLNIDPTSRAVMVLAWKMGAQKQCEFTLQEFRDGIATLIPTGTVDINRLRTALLKAEQDTVAERTKFRDLYQFIFKYVKSAGQSSLELDTAVACWQVLLEGRDRRVGAWVDFLRARKVKGIPRDTWNLFLEFLEKIECDMSNYDAEGAWPVLIDEFVEWTRKRTIEGQ</sequence>
<dbReference type="Proteomes" id="UP001620626">
    <property type="component" value="Unassembled WGS sequence"/>
</dbReference>
<proteinExistence type="predicted"/>
<dbReference type="Pfam" id="PF14555">
    <property type="entry name" value="UBA_4"/>
    <property type="match status" value="1"/>
</dbReference>
<dbReference type="AlphaFoldDB" id="A0ABD2HTL5"/>
<gene>
    <name evidence="5" type="ORF">niasHT_031546</name>
</gene>
<dbReference type="CDD" id="cd14350">
    <property type="entry name" value="UBA_DCNL"/>
    <property type="match status" value="1"/>
</dbReference>
<feature type="domain" description="DCUN1" evidence="4">
    <location>
        <begin position="167"/>
        <end position="366"/>
    </location>
</feature>
<dbReference type="InterPro" id="IPR005176">
    <property type="entry name" value="PONY_dom"/>
</dbReference>
<dbReference type="Gene3D" id="1.10.238.200">
    <property type="entry name" value="Cullin, PONY binding domain"/>
    <property type="match status" value="1"/>
</dbReference>
<evidence type="ECO:0000313" key="6">
    <source>
        <dbReference type="Proteomes" id="UP001620626"/>
    </source>
</evidence>
<dbReference type="PANTHER" id="PTHR12281">
    <property type="entry name" value="RP42 RELATED"/>
    <property type="match status" value="1"/>
</dbReference>
<comment type="function">
    <text evidence="2">Neddylation of cullins play an essential role in the regulation of SCF-type complexes activity.</text>
</comment>
<organism evidence="5 6">
    <name type="scientific">Heterodera trifolii</name>
    <dbReference type="NCBI Taxonomy" id="157864"/>
    <lineage>
        <taxon>Eukaryota</taxon>
        <taxon>Metazoa</taxon>
        <taxon>Ecdysozoa</taxon>
        <taxon>Nematoda</taxon>
        <taxon>Chromadorea</taxon>
        <taxon>Rhabditida</taxon>
        <taxon>Tylenchina</taxon>
        <taxon>Tylenchomorpha</taxon>
        <taxon>Tylenchoidea</taxon>
        <taxon>Heteroderidae</taxon>
        <taxon>Heteroderinae</taxon>
        <taxon>Heterodera</taxon>
    </lineage>
</organism>
<dbReference type="Gene3D" id="1.10.238.10">
    <property type="entry name" value="EF-hand"/>
    <property type="match status" value="1"/>
</dbReference>
<feature type="region of interest" description="Disordered" evidence="3">
    <location>
        <begin position="1"/>
        <end position="34"/>
    </location>
</feature>
<dbReference type="Pfam" id="PF03556">
    <property type="entry name" value="Cullin_binding"/>
    <property type="match status" value="1"/>
</dbReference>